<comment type="caution">
    <text evidence="7">The sequence shown here is derived from an EMBL/GenBank/DDBJ whole genome shotgun (WGS) entry which is preliminary data.</text>
</comment>
<dbReference type="Proteomes" id="UP000228964">
    <property type="component" value="Unassembled WGS sequence"/>
</dbReference>
<evidence type="ECO:0008006" key="9">
    <source>
        <dbReference type="Google" id="ProtNLM"/>
    </source>
</evidence>
<keyword evidence="1" id="KW-1003">Cell membrane</keyword>
<dbReference type="EMBL" id="PFAO01000074">
    <property type="protein sequence ID" value="PIT94657.1"/>
    <property type="molecule type" value="Genomic_DNA"/>
</dbReference>
<dbReference type="GO" id="GO:0051301">
    <property type="term" value="P:cell division"/>
    <property type="evidence" value="ECO:0007669"/>
    <property type="project" value="UniProtKB-KW"/>
</dbReference>
<dbReference type="GO" id="GO:0005886">
    <property type="term" value="C:plasma membrane"/>
    <property type="evidence" value="ECO:0007669"/>
    <property type="project" value="TreeGrafter"/>
</dbReference>
<keyword evidence="4 6" id="KW-1133">Transmembrane helix</keyword>
<evidence type="ECO:0000256" key="4">
    <source>
        <dbReference type="ARBA" id="ARBA00022989"/>
    </source>
</evidence>
<accession>A0A2M6WPD1</accession>
<evidence type="ECO:0000256" key="5">
    <source>
        <dbReference type="ARBA" id="ARBA00023306"/>
    </source>
</evidence>
<keyword evidence="3 6" id="KW-0812">Transmembrane</keyword>
<keyword evidence="5" id="KW-0131">Cell cycle</keyword>
<dbReference type="PANTHER" id="PTHR37820:SF1">
    <property type="entry name" value="CELL DIVISION PROTEIN FTSQ"/>
    <property type="match status" value="1"/>
</dbReference>
<evidence type="ECO:0000256" key="6">
    <source>
        <dbReference type="SAM" id="Phobius"/>
    </source>
</evidence>
<keyword evidence="6" id="KW-0472">Membrane</keyword>
<reference evidence="8" key="1">
    <citation type="submission" date="2017-09" db="EMBL/GenBank/DDBJ databases">
        <title>Depth-based differentiation of microbial function through sediment-hosted aquifers and enrichment of novel symbionts in the deep terrestrial subsurface.</title>
        <authorList>
            <person name="Probst A.J."/>
            <person name="Ladd B."/>
            <person name="Jarett J.K."/>
            <person name="Geller-Mcgrath D.E."/>
            <person name="Sieber C.M.K."/>
            <person name="Emerson J.B."/>
            <person name="Anantharaman K."/>
            <person name="Thomas B.C."/>
            <person name="Malmstrom R."/>
            <person name="Stieglmeier M."/>
            <person name="Klingl A."/>
            <person name="Woyke T."/>
            <person name="Ryan C.M."/>
            <person name="Banfield J.F."/>
        </authorList>
    </citation>
    <scope>NUCLEOTIDE SEQUENCE [LARGE SCALE GENOMIC DNA]</scope>
</reference>
<dbReference type="PANTHER" id="PTHR37820">
    <property type="entry name" value="CELL DIVISION PROTEIN DIVIB"/>
    <property type="match status" value="1"/>
</dbReference>
<evidence type="ECO:0000256" key="3">
    <source>
        <dbReference type="ARBA" id="ARBA00022692"/>
    </source>
</evidence>
<dbReference type="AlphaFoldDB" id="A0A2M6WPD1"/>
<protein>
    <recommendedName>
        <fullName evidence="9">POTRA domain-containing protein</fullName>
    </recommendedName>
</protein>
<sequence length="297" mass="34698">MLGGYSSSKNKRLSSGSVRLHQAGRKLIFTKKTYANPYFQKQKPRITKAPIYSFGFKLIIFIIFATIIGLSWFLFFSATFNIKEISVIGALKISNTEIEDLCWQQTQATFGRQKNIFLFNKNGLADLINEKYNFDNLKIKKKLPNKIVISFTEKQQAIIWREAEKYYYADNLGNIISEVNPLNISQKNYPLIDNNLEPKIVDKKINITPEKINYILNLFAEFKDKKHGFDVDRFILDNEETTIKMAVINGPTIYFNIKDDLAKQVDKLTVMIEQKLKTDFNQKTYLELRYGDRVYYR</sequence>
<gene>
    <name evidence="7" type="ORF">COT96_03025</name>
</gene>
<name>A0A2M6WPD1_9BACT</name>
<evidence type="ECO:0000256" key="2">
    <source>
        <dbReference type="ARBA" id="ARBA00022618"/>
    </source>
</evidence>
<feature type="transmembrane region" description="Helical" evidence="6">
    <location>
        <begin position="51"/>
        <end position="75"/>
    </location>
</feature>
<proteinExistence type="predicted"/>
<evidence type="ECO:0000313" key="7">
    <source>
        <dbReference type="EMBL" id="PIT94657.1"/>
    </source>
</evidence>
<evidence type="ECO:0000256" key="1">
    <source>
        <dbReference type="ARBA" id="ARBA00022475"/>
    </source>
</evidence>
<dbReference type="InterPro" id="IPR050487">
    <property type="entry name" value="FtsQ_DivIB"/>
</dbReference>
<organism evidence="7 8">
    <name type="scientific">Candidatus Falkowbacteria bacterium CG10_big_fil_rev_8_21_14_0_10_38_22</name>
    <dbReference type="NCBI Taxonomy" id="1974564"/>
    <lineage>
        <taxon>Bacteria</taxon>
        <taxon>Candidatus Falkowiibacteriota</taxon>
    </lineage>
</organism>
<evidence type="ECO:0000313" key="8">
    <source>
        <dbReference type="Proteomes" id="UP000228964"/>
    </source>
</evidence>
<keyword evidence="2" id="KW-0132">Cell division</keyword>